<organism evidence="1 2">
    <name type="scientific">Marchantia polymorpha</name>
    <name type="common">Common liverwort</name>
    <name type="synonym">Marchantia aquatica</name>
    <dbReference type="NCBI Taxonomy" id="3197"/>
    <lineage>
        <taxon>Eukaryota</taxon>
        <taxon>Viridiplantae</taxon>
        <taxon>Streptophyta</taxon>
        <taxon>Embryophyta</taxon>
        <taxon>Marchantiophyta</taxon>
        <taxon>Marchantiopsida</taxon>
        <taxon>Marchantiidae</taxon>
        <taxon>Marchantiales</taxon>
        <taxon>Marchantiaceae</taxon>
        <taxon>Marchantia</taxon>
    </lineage>
</organism>
<name>A0A2R6WSZ9_MARPO</name>
<proteinExistence type="predicted"/>
<gene>
    <name evidence="1" type="ORF">MARPO_0060s0065</name>
</gene>
<protein>
    <submittedName>
        <fullName evidence="1">Uncharacterized protein</fullName>
    </submittedName>
</protein>
<reference evidence="2" key="1">
    <citation type="journal article" date="2017" name="Cell">
        <title>Insights into land plant evolution garnered from the Marchantia polymorpha genome.</title>
        <authorList>
            <person name="Bowman J.L."/>
            <person name="Kohchi T."/>
            <person name="Yamato K.T."/>
            <person name="Jenkins J."/>
            <person name="Shu S."/>
            <person name="Ishizaki K."/>
            <person name="Yamaoka S."/>
            <person name="Nishihama R."/>
            <person name="Nakamura Y."/>
            <person name="Berger F."/>
            <person name="Adam C."/>
            <person name="Aki S.S."/>
            <person name="Althoff F."/>
            <person name="Araki T."/>
            <person name="Arteaga-Vazquez M.A."/>
            <person name="Balasubrmanian S."/>
            <person name="Barry K."/>
            <person name="Bauer D."/>
            <person name="Boehm C.R."/>
            <person name="Briginshaw L."/>
            <person name="Caballero-Perez J."/>
            <person name="Catarino B."/>
            <person name="Chen F."/>
            <person name="Chiyoda S."/>
            <person name="Chovatia M."/>
            <person name="Davies K.M."/>
            <person name="Delmans M."/>
            <person name="Demura T."/>
            <person name="Dierschke T."/>
            <person name="Dolan L."/>
            <person name="Dorantes-Acosta A.E."/>
            <person name="Eklund D.M."/>
            <person name="Florent S.N."/>
            <person name="Flores-Sandoval E."/>
            <person name="Fujiyama A."/>
            <person name="Fukuzawa H."/>
            <person name="Galik B."/>
            <person name="Grimanelli D."/>
            <person name="Grimwood J."/>
            <person name="Grossniklaus U."/>
            <person name="Hamada T."/>
            <person name="Haseloff J."/>
            <person name="Hetherington A.J."/>
            <person name="Higo A."/>
            <person name="Hirakawa Y."/>
            <person name="Hundley H.N."/>
            <person name="Ikeda Y."/>
            <person name="Inoue K."/>
            <person name="Inoue S.I."/>
            <person name="Ishida S."/>
            <person name="Jia Q."/>
            <person name="Kakita M."/>
            <person name="Kanazawa T."/>
            <person name="Kawai Y."/>
            <person name="Kawashima T."/>
            <person name="Kennedy M."/>
            <person name="Kinose K."/>
            <person name="Kinoshita T."/>
            <person name="Kohara Y."/>
            <person name="Koide E."/>
            <person name="Komatsu K."/>
            <person name="Kopischke S."/>
            <person name="Kubo M."/>
            <person name="Kyozuka J."/>
            <person name="Lagercrantz U."/>
            <person name="Lin S.S."/>
            <person name="Lindquist E."/>
            <person name="Lipzen A.M."/>
            <person name="Lu C.W."/>
            <person name="De Luna E."/>
            <person name="Martienssen R.A."/>
            <person name="Minamino N."/>
            <person name="Mizutani M."/>
            <person name="Mizutani M."/>
            <person name="Mochizuki N."/>
            <person name="Monte I."/>
            <person name="Mosher R."/>
            <person name="Nagasaki H."/>
            <person name="Nakagami H."/>
            <person name="Naramoto S."/>
            <person name="Nishitani K."/>
            <person name="Ohtani M."/>
            <person name="Okamoto T."/>
            <person name="Okumura M."/>
            <person name="Phillips J."/>
            <person name="Pollak B."/>
            <person name="Reinders A."/>
            <person name="Rovekamp M."/>
            <person name="Sano R."/>
            <person name="Sawa S."/>
            <person name="Schmid M.W."/>
            <person name="Shirakawa M."/>
            <person name="Solano R."/>
            <person name="Spunde A."/>
            <person name="Suetsugu N."/>
            <person name="Sugano S."/>
            <person name="Sugiyama A."/>
            <person name="Sun R."/>
            <person name="Suzuki Y."/>
            <person name="Takenaka M."/>
            <person name="Takezawa D."/>
            <person name="Tomogane H."/>
            <person name="Tsuzuki M."/>
            <person name="Ueda T."/>
            <person name="Umeda M."/>
            <person name="Ward J.M."/>
            <person name="Watanabe Y."/>
            <person name="Yazaki K."/>
            <person name="Yokoyama R."/>
            <person name="Yoshitake Y."/>
            <person name="Yotsui I."/>
            <person name="Zachgo S."/>
            <person name="Schmutz J."/>
        </authorList>
    </citation>
    <scope>NUCLEOTIDE SEQUENCE [LARGE SCALE GENOMIC DNA]</scope>
    <source>
        <strain evidence="2">Tak-1</strain>
    </source>
</reference>
<dbReference type="Proteomes" id="UP000244005">
    <property type="component" value="Unassembled WGS sequence"/>
</dbReference>
<sequence length="162" mass="18796">MHLCRSRYRASPRDPGRLKSGTLRRAVEFSAGQCRIWRRSRARAWSTSSRVPFCPAIKREILLEWACESGTGDETASKTSMWCSPIVPRRYHPRFAEHSSTEAFDLTSVVFHLHLRVAHPDIPTNIYREFARFCSFPFGIVHDLSRITTILRTNSHWFVANF</sequence>
<accession>A0A2R6WSZ9</accession>
<evidence type="ECO:0000313" key="1">
    <source>
        <dbReference type="EMBL" id="PTQ36983.1"/>
    </source>
</evidence>
<evidence type="ECO:0000313" key="2">
    <source>
        <dbReference type="Proteomes" id="UP000244005"/>
    </source>
</evidence>
<keyword evidence="2" id="KW-1185">Reference proteome</keyword>
<dbReference type="Gramene" id="Mp6g08560.1">
    <property type="protein sequence ID" value="Mp6g08560.1.cds1"/>
    <property type="gene ID" value="Mp6g08560"/>
</dbReference>
<dbReference type="AlphaFoldDB" id="A0A2R6WSZ9"/>
<dbReference type="EMBL" id="KZ772732">
    <property type="protein sequence ID" value="PTQ36983.1"/>
    <property type="molecule type" value="Genomic_DNA"/>
</dbReference>